<dbReference type="SUPFAM" id="SSF47661">
    <property type="entry name" value="t-snare proteins"/>
    <property type="match status" value="1"/>
</dbReference>
<dbReference type="EMBL" id="JAMYWD010000003">
    <property type="protein sequence ID" value="KAJ4975786.1"/>
    <property type="molecule type" value="Genomic_DNA"/>
</dbReference>
<dbReference type="InterPro" id="IPR006011">
    <property type="entry name" value="Syntaxin_N"/>
</dbReference>
<comment type="caution">
    <text evidence="4">The sequence shown here is derived from an EMBL/GenBank/DDBJ whole genome shotgun (WGS) entry which is preliminary data.</text>
</comment>
<dbReference type="AlphaFoldDB" id="A0A9Q0KT47"/>
<protein>
    <recommendedName>
        <fullName evidence="3">Syntaxin N-terminal domain-containing protein</fullName>
    </recommendedName>
</protein>
<dbReference type="OrthoDB" id="10255013at2759"/>
<accession>A0A9Q0KT47</accession>
<keyword evidence="2" id="KW-0175">Coiled coil</keyword>
<evidence type="ECO:0000256" key="1">
    <source>
        <dbReference type="ARBA" id="ARBA00022927"/>
    </source>
</evidence>
<keyword evidence="5" id="KW-1185">Reference proteome</keyword>
<dbReference type="InterPro" id="IPR010989">
    <property type="entry name" value="SNARE"/>
</dbReference>
<evidence type="ECO:0000256" key="2">
    <source>
        <dbReference type="SAM" id="Coils"/>
    </source>
</evidence>
<evidence type="ECO:0000259" key="3">
    <source>
        <dbReference type="Pfam" id="PF00804"/>
    </source>
</evidence>
<reference evidence="4" key="1">
    <citation type="journal article" date="2023" name="Plant J.">
        <title>The genome of the king protea, Protea cynaroides.</title>
        <authorList>
            <person name="Chang J."/>
            <person name="Duong T.A."/>
            <person name="Schoeman C."/>
            <person name="Ma X."/>
            <person name="Roodt D."/>
            <person name="Barker N."/>
            <person name="Li Z."/>
            <person name="Van de Peer Y."/>
            <person name="Mizrachi E."/>
        </authorList>
    </citation>
    <scope>NUCLEOTIDE SEQUENCE</scope>
    <source>
        <tissue evidence="4">Young leaves</tissue>
    </source>
</reference>
<dbReference type="GO" id="GO:0015031">
    <property type="term" value="P:protein transport"/>
    <property type="evidence" value="ECO:0007669"/>
    <property type="project" value="UniProtKB-KW"/>
</dbReference>
<dbReference type="GO" id="GO:0016020">
    <property type="term" value="C:membrane"/>
    <property type="evidence" value="ECO:0007669"/>
    <property type="project" value="InterPro"/>
</dbReference>
<proteinExistence type="predicted"/>
<dbReference type="Proteomes" id="UP001141806">
    <property type="component" value="Unassembled WGS sequence"/>
</dbReference>
<feature type="coiled-coil region" evidence="2">
    <location>
        <begin position="43"/>
        <end position="73"/>
    </location>
</feature>
<keyword evidence="1" id="KW-0653">Protein transport</keyword>
<gene>
    <name evidence="4" type="ORF">NE237_000892</name>
</gene>
<evidence type="ECO:0000313" key="5">
    <source>
        <dbReference type="Proteomes" id="UP001141806"/>
    </source>
</evidence>
<sequence length="128" mass="14352">MNDPLRNSFSGIKGRTDSSTFVDVEMSSAANGGINLNKFFEGVEGIKDELKEMERLQQRLQQSNEESKTIHNAKAMKNLRSSMDSDVATALKKAKLINVRLEALDRANAANRWELPPRSRLLFLLSLS</sequence>
<keyword evidence="1" id="KW-0813">Transport</keyword>
<dbReference type="Gene3D" id="1.20.58.70">
    <property type="match status" value="1"/>
</dbReference>
<evidence type="ECO:0000313" key="4">
    <source>
        <dbReference type="EMBL" id="KAJ4975786.1"/>
    </source>
</evidence>
<dbReference type="GO" id="GO:0016192">
    <property type="term" value="P:vesicle-mediated transport"/>
    <property type="evidence" value="ECO:0007669"/>
    <property type="project" value="InterPro"/>
</dbReference>
<organism evidence="4 5">
    <name type="scientific">Protea cynaroides</name>
    <dbReference type="NCBI Taxonomy" id="273540"/>
    <lineage>
        <taxon>Eukaryota</taxon>
        <taxon>Viridiplantae</taxon>
        <taxon>Streptophyta</taxon>
        <taxon>Embryophyta</taxon>
        <taxon>Tracheophyta</taxon>
        <taxon>Spermatophyta</taxon>
        <taxon>Magnoliopsida</taxon>
        <taxon>Proteales</taxon>
        <taxon>Proteaceae</taxon>
        <taxon>Protea</taxon>
    </lineage>
</organism>
<dbReference type="Pfam" id="PF00804">
    <property type="entry name" value="Syntaxin"/>
    <property type="match status" value="1"/>
</dbReference>
<feature type="domain" description="Syntaxin N-terminal" evidence="3">
    <location>
        <begin position="35"/>
        <end position="113"/>
    </location>
</feature>
<name>A0A9Q0KT47_9MAGN</name>